<dbReference type="AlphaFoldDB" id="A0A1E4SGS1"/>
<evidence type="ECO:0000259" key="3">
    <source>
        <dbReference type="Pfam" id="PF20778"/>
    </source>
</evidence>
<gene>
    <name evidence="4" type="ORF">CANTADRAFT_7016</name>
</gene>
<dbReference type="Proteomes" id="UP000094285">
    <property type="component" value="Unassembled WGS sequence"/>
</dbReference>
<dbReference type="GeneID" id="30985174"/>
<reference evidence="5" key="1">
    <citation type="submission" date="2016-05" db="EMBL/GenBank/DDBJ databases">
        <title>Comparative genomics of biotechnologically important yeasts.</title>
        <authorList>
            <consortium name="DOE Joint Genome Institute"/>
            <person name="Riley R."/>
            <person name="Haridas S."/>
            <person name="Wolfe K.H."/>
            <person name="Lopes M.R."/>
            <person name="Hittinger C.T."/>
            <person name="Goker M."/>
            <person name="Salamov A."/>
            <person name="Wisecaver J."/>
            <person name="Long T.M."/>
            <person name="Aerts A.L."/>
            <person name="Barry K."/>
            <person name="Choi C."/>
            <person name="Clum A."/>
            <person name="Coughlan A.Y."/>
            <person name="Deshpande S."/>
            <person name="Douglass A.P."/>
            <person name="Hanson S.J."/>
            <person name="Klenk H.-P."/>
            <person name="Labutti K."/>
            <person name="Lapidus A."/>
            <person name="Lindquist E."/>
            <person name="Lipzen A."/>
            <person name="Meier-Kolthoff J.P."/>
            <person name="Ohm R.A."/>
            <person name="Otillar R.P."/>
            <person name="Pangilinan J."/>
            <person name="Peng Y."/>
            <person name="Rokas A."/>
            <person name="Rosa C.A."/>
            <person name="Scheuner C."/>
            <person name="Sibirny A.A."/>
            <person name="Slot J.C."/>
            <person name="Stielow J.B."/>
            <person name="Sun H."/>
            <person name="Kurtzman C.P."/>
            <person name="Blackwell M."/>
            <person name="Grigoriev I.V."/>
            <person name="Jeffries T.W."/>
        </authorList>
    </citation>
    <scope>NUCLEOTIDE SEQUENCE [LARGE SCALE GENOMIC DNA]</scope>
    <source>
        <strain evidence="5">NRRL Y-17324</strain>
    </source>
</reference>
<evidence type="ECO:0000313" key="4">
    <source>
        <dbReference type="EMBL" id="ODV78665.1"/>
    </source>
</evidence>
<dbReference type="Pfam" id="PF20776">
    <property type="entry name" value="SLS1_N"/>
    <property type="match status" value="1"/>
</dbReference>
<proteinExistence type="predicted"/>
<dbReference type="InterPro" id="IPR048401">
    <property type="entry name" value="SLS1_C"/>
</dbReference>
<sequence>MLSRIPRPPLRRSLQTAAVLSNKTVIPSIILDQLKDTSSLAAPTASIRTKKQIFLRPEEFRDRRFNRYVEDIERSSKDLRKEPFSIATSDLYPSTPTTNSSSSSATIESFKPTGNTLSQIKYDQLKLELVDAFKHSQLSKYLNDMYSEPAYSKFKKSNRGNKRVLAERIISKIWGVQPSGELSMEDLLVTKRIKLNQIQLFLLLSENGYIIKYLQRSGIKLSFNIRDDQIEFQGTSNQVTNAEIILSSILNNTHKEKIDLSIIKQFYLKKFGEFSLADLGRNTEVFFNRLDEDNYELITLNNNQIKRSKRLLLWLLNYNEHSKSHLVLPDSTEDLSFIPYQDDESLSWNNRNQNLFLLKNSNQQGNISNKTFMNDLHRFSDKALSRERLSYESEVEQAKTLPQEREESVLEDESWKLLGELGILGDEKPKDEMVLESKKSETESISENIDDIYSKITDFTYRDRLNGLPDSRLNNPIFTVTLGNILYQGESSSELVPKSPSKDLLSENMDFKFNSNVPLVNDAVLSLPLYEYPELSIKEVNHFLNKDPHSYVIQLKFLPSPYIEAKEQGEIHNQMKYPPVEIWVDLNDRSKPDIDTMNIVTVEGENNCYVSLPNSKSDMKITCQLSGNLLEESVEEENQHVETSLSDILNSTPSRYSRFKSQPGINTFLHNAKLDFSGKVPTSIPSHIDFNINGEVVRYHYINVTYRRQMNFSWNDRLVQFNIVEGGSLGGRKLEVNFVGDLESIEKDELEALVKDVKGFIAELK</sequence>
<feature type="domain" description="SLS1 first KH" evidence="1">
    <location>
        <begin position="187"/>
        <end position="253"/>
    </location>
</feature>
<dbReference type="InterPro" id="IPR048400">
    <property type="entry name" value="SLS1_N"/>
</dbReference>
<keyword evidence="5" id="KW-1185">Reference proteome</keyword>
<feature type="domain" description="SLS1 N-terminal" evidence="2">
    <location>
        <begin position="99"/>
        <end position="177"/>
    </location>
</feature>
<dbReference type="RefSeq" id="XP_020063787.1">
    <property type="nucleotide sequence ID" value="XM_020211038.1"/>
</dbReference>
<dbReference type="STRING" id="984487.A0A1E4SGS1"/>
<dbReference type="EMBL" id="KV453913">
    <property type="protein sequence ID" value="ODV78665.1"/>
    <property type="molecule type" value="Genomic_DNA"/>
</dbReference>
<evidence type="ECO:0000259" key="2">
    <source>
        <dbReference type="Pfam" id="PF20776"/>
    </source>
</evidence>
<evidence type="ECO:0000259" key="1">
    <source>
        <dbReference type="Pfam" id="PF14611"/>
    </source>
</evidence>
<evidence type="ECO:0000313" key="5">
    <source>
        <dbReference type="Proteomes" id="UP000094285"/>
    </source>
</evidence>
<name>A0A1E4SGS1_9ASCO</name>
<dbReference type="GO" id="GO:0005743">
    <property type="term" value="C:mitochondrial inner membrane"/>
    <property type="evidence" value="ECO:0007669"/>
    <property type="project" value="InterPro"/>
</dbReference>
<dbReference type="Pfam" id="PF20778">
    <property type="entry name" value="SLS1_C"/>
    <property type="match status" value="1"/>
</dbReference>
<protein>
    <submittedName>
        <fullName evidence="4">Uncharacterized protein</fullName>
    </submittedName>
</protein>
<dbReference type="Pfam" id="PF14611">
    <property type="entry name" value="KH_SLS1_1"/>
    <property type="match status" value="1"/>
</dbReference>
<organism evidence="4 5">
    <name type="scientific">Suhomyces tanzawaensis NRRL Y-17324</name>
    <dbReference type="NCBI Taxonomy" id="984487"/>
    <lineage>
        <taxon>Eukaryota</taxon>
        <taxon>Fungi</taxon>
        <taxon>Dikarya</taxon>
        <taxon>Ascomycota</taxon>
        <taxon>Saccharomycotina</taxon>
        <taxon>Pichiomycetes</taxon>
        <taxon>Debaryomycetaceae</taxon>
        <taxon>Suhomyces</taxon>
    </lineage>
</organism>
<dbReference type="OrthoDB" id="5392646at2759"/>
<accession>A0A1E4SGS1</accession>
<feature type="domain" description="SLS1 C-terminal" evidence="3">
    <location>
        <begin position="344"/>
        <end position="757"/>
    </location>
</feature>
<dbReference type="InterPro" id="IPR032741">
    <property type="entry name" value="Sls1_KH-1"/>
</dbReference>